<dbReference type="PROSITE" id="PS00152">
    <property type="entry name" value="ATPASE_ALPHA_BETA"/>
    <property type="match status" value="1"/>
</dbReference>
<evidence type="ECO:0000256" key="6">
    <source>
        <dbReference type="ARBA" id="ARBA00022781"/>
    </source>
</evidence>
<dbReference type="InterPro" id="IPR020003">
    <property type="entry name" value="ATPase_a/bsu_AS"/>
</dbReference>
<dbReference type="Pfam" id="PF00006">
    <property type="entry name" value="ATP-synt_ab"/>
    <property type="match status" value="1"/>
</dbReference>
<dbReference type="InterPro" id="IPR003593">
    <property type="entry name" value="AAA+_ATPase"/>
</dbReference>
<evidence type="ECO:0000256" key="14">
    <source>
        <dbReference type="ARBA" id="ARBA00059242"/>
    </source>
</evidence>
<dbReference type="EC" id="7.1.2.2" evidence="15"/>
<dbReference type="Gene3D" id="1.10.1140.10">
    <property type="entry name" value="Bovine Mitochondrial F1-atpase, Atp Synthase Beta Chain, Chain D, domain 3"/>
    <property type="match status" value="1"/>
</dbReference>
<dbReference type="OrthoDB" id="9801639at2"/>
<proteinExistence type="inferred from homology"/>
<dbReference type="InterPro" id="IPR050053">
    <property type="entry name" value="ATPase_alpha/beta_chains"/>
</dbReference>
<dbReference type="InterPro" id="IPR005722">
    <property type="entry name" value="ATP_synth_F1_bsu"/>
</dbReference>
<evidence type="ECO:0000256" key="1">
    <source>
        <dbReference type="ARBA" id="ARBA00004202"/>
    </source>
</evidence>
<dbReference type="FunFam" id="3.40.50.300:FF:000004">
    <property type="entry name" value="ATP synthase subunit beta"/>
    <property type="match status" value="1"/>
</dbReference>
<evidence type="ECO:0000256" key="5">
    <source>
        <dbReference type="ARBA" id="ARBA00022741"/>
    </source>
</evidence>
<dbReference type="Proteomes" id="UP000245433">
    <property type="component" value="Unassembled WGS sequence"/>
</dbReference>
<evidence type="ECO:0000313" key="18">
    <source>
        <dbReference type="Proteomes" id="UP000245433"/>
    </source>
</evidence>
<dbReference type="SUPFAM" id="SSF52540">
    <property type="entry name" value="P-loop containing nucleoside triphosphate hydrolases"/>
    <property type="match status" value="1"/>
</dbReference>
<dbReference type="Gene3D" id="3.40.50.300">
    <property type="entry name" value="P-loop containing nucleotide triphosphate hydrolases"/>
    <property type="match status" value="1"/>
</dbReference>
<gene>
    <name evidence="15" type="primary">atpD</name>
    <name evidence="17" type="ORF">C7384_10686</name>
</gene>
<keyword evidence="5 15" id="KW-0547">Nucleotide-binding</keyword>
<dbReference type="EMBL" id="QEKT01000006">
    <property type="protein sequence ID" value="PVY83770.1"/>
    <property type="molecule type" value="Genomic_DNA"/>
</dbReference>
<comment type="catalytic activity">
    <reaction evidence="15">
        <text>ATP + H2O + 4 H(+)(in) = ADP + phosphate + 5 H(+)(out)</text>
        <dbReference type="Rhea" id="RHEA:57720"/>
        <dbReference type="ChEBI" id="CHEBI:15377"/>
        <dbReference type="ChEBI" id="CHEBI:15378"/>
        <dbReference type="ChEBI" id="CHEBI:30616"/>
        <dbReference type="ChEBI" id="CHEBI:43474"/>
        <dbReference type="ChEBI" id="CHEBI:456216"/>
        <dbReference type="EC" id="7.1.2.2"/>
    </reaction>
</comment>
<keyword evidence="12 15" id="KW-0066">ATP synthesis</keyword>
<evidence type="ECO:0000256" key="2">
    <source>
        <dbReference type="ARBA" id="ARBA00008936"/>
    </source>
</evidence>
<feature type="binding site" evidence="15">
    <location>
        <begin position="153"/>
        <end position="160"/>
    </location>
    <ligand>
        <name>ATP</name>
        <dbReference type="ChEBI" id="CHEBI:30616"/>
    </ligand>
</feature>
<organism evidence="17 18">
    <name type="scientific">Convivina intestini</name>
    <dbReference type="NCBI Taxonomy" id="1505726"/>
    <lineage>
        <taxon>Bacteria</taxon>
        <taxon>Bacillati</taxon>
        <taxon>Bacillota</taxon>
        <taxon>Bacilli</taxon>
        <taxon>Lactobacillales</taxon>
        <taxon>Lactobacillaceae</taxon>
        <taxon>Convivina</taxon>
    </lineage>
</organism>
<dbReference type="FunFam" id="1.10.1140.10:FF:000001">
    <property type="entry name" value="ATP synthase subunit beta"/>
    <property type="match status" value="1"/>
</dbReference>
<evidence type="ECO:0000256" key="12">
    <source>
        <dbReference type="ARBA" id="ARBA00023310"/>
    </source>
</evidence>
<keyword evidence="7 15" id="KW-0067">ATP-binding</keyword>
<dbReference type="SUPFAM" id="SSF47917">
    <property type="entry name" value="C-terminal domain of alpha and beta subunits of F1 ATP synthase"/>
    <property type="match status" value="1"/>
</dbReference>
<keyword evidence="9 15" id="KW-0406">Ion transport</keyword>
<dbReference type="RefSeq" id="WP_089938989.1">
    <property type="nucleotide sequence ID" value="NZ_CAKOEW010000005.1"/>
</dbReference>
<evidence type="ECO:0000256" key="15">
    <source>
        <dbReference type="HAMAP-Rule" id="MF_01347"/>
    </source>
</evidence>
<evidence type="ECO:0000256" key="8">
    <source>
        <dbReference type="ARBA" id="ARBA00022967"/>
    </source>
</evidence>
<dbReference type="GO" id="GO:0046933">
    <property type="term" value="F:proton-transporting ATP synthase activity, rotational mechanism"/>
    <property type="evidence" value="ECO:0007669"/>
    <property type="project" value="UniProtKB-UniRule"/>
</dbReference>
<sequence>MTTGKVVQVIGPVVDVAFDEGGLVPEINNALLIHTGEDKTLTVEVSLALGDGVVRTIAMDSTDGLQRGMSVTDTGKPIEVPVGEATLGRVFNVLGQPVDNAGAIPDSVPRHSIHRDAPAYDELTTSTEILETGIKVIDLLAPYVRGGKIGLFGGAGVGKTVLIQELIHNIAQGHNGISVFTGVGERTREGNDMYHEMDESGVLKQTAMVYGQMNEPPGARMRVALTGLTMAESFRDNEGKDVLLFIDNIFRFTQAGSEVSALLGRIPSAVGYQPTLASEMGRLQERITSTKKGAITSIQAVYVPADDYTDPAPATTFAHLDATTNLERALTQQGIYPAVDPLASTSSALTPDIVGQEHYEVATEVQRTLQRYRELQDIISILGMDELSDDEKITVNRARRIQFFLSQPFSVAETFTGVKGEYVPVAETVRSFKAILDGKYDDLPEDAFRNVGAIEQVVDKAKSMAQ</sequence>
<dbReference type="InterPro" id="IPR055190">
    <property type="entry name" value="ATP-synt_VA_C"/>
</dbReference>
<dbReference type="InterPro" id="IPR024034">
    <property type="entry name" value="ATPase_F1/V1_b/a_C"/>
</dbReference>
<comment type="function">
    <text evidence="14">Produces ATP from ADP in the presence of a sodium ion gradient across the membrane. The beta chain is the catalytic subunit.</text>
</comment>
<dbReference type="AlphaFoldDB" id="A0A2U1D7X1"/>
<comment type="caution">
    <text evidence="17">The sequence shown here is derived from an EMBL/GenBank/DDBJ whole genome shotgun (WGS) entry which is preliminary data.</text>
</comment>
<dbReference type="SMART" id="SM00382">
    <property type="entry name" value="AAA"/>
    <property type="match status" value="1"/>
</dbReference>
<evidence type="ECO:0000256" key="9">
    <source>
        <dbReference type="ARBA" id="ARBA00023065"/>
    </source>
</evidence>
<reference evidence="17 18" key="1">
    <citation type="submission" date="2018-04" db="EMBL/GenBank/DDBJ databases">
        <title>Genomic Encyclopedia of Type Strains, Phase IV (KMG-IV): sequencing the most valuable type-strain genomes for metagenomic binning, comparative biology and taxonomic classification.</title>
        <authorList>
            <person name="Goeker M."/>
        </authorList>
    </citation>
    <scope>NUCLEOTIDE SEQUENCE [LARGE SCALE GENOMIC DNA]</scope>
    <source>
        <strain evidence="17 18">DSM 28795</strain>
    </source>
</reference>
<dbReference type="Pfam" id="PF02874">
    <property type="entry name" value="ATP-synt_ab_N"/>
    <property type="match status" value="1"/>
</dbReference>
<dbReference type="GO" id="GO:0005886">
    <property type="term" value="C:plasma membrane"/>
    <property type="evidence" value="ECO:0007669"/>
    <property type="project" value="UniProtKB-SubCell"/>
</dbReference>
<evidence type="ECO:0000256" key="7">
    <source>
        <dbReference type="ARBA" id="ARBA00022840"/>
    </source>
</evidence>
<comment type="function">
    <text evidence="15">Produces ATP from ADP in the presence of a proton gradient across the membrane. The catalytic sites are hosted primarily by the beta subunits.</text>
</comment>
<keyword evidence="4 15" id="KW-1003">Cell membrane</keyword>
<name>A0A2U1D7X1_9LACO</name>
<dbReference type="InterPro" id="IPR036121">
    <property type="entry name" value="ATPase_F1/V1/A1_a/bsu_N_sf"/>
</dbReference>
<evidence type="ECO:0000256" key="13">
    <source>
        <dbReference type="ARBA" id="ARBA00052325"/>
    </source>
</evidence>
<dbReference type="FunFam" id="2.40.10.170:FF:000005">
    <property type="entry name" value="ATP synthase subunit beta"/>
    <property type="match status" value="1"/>
</dbReference>
<protein>
    <recommendedName>
        <fullName evidence="15">ATP synthase subunit beta</fullName>
        <ecNumber evidence="15">7.1.2.2</ecNumber>
    </recommendedName>
    <alternativeName>
        <fullName evidence="15">ATP synthase F1 sector subunit beta</fullName>
    </alternativeName>
    <alternativeName>
        <fullName evidence="15">F-ATPase subunit beta</fullName>
    </alternativeName>
</protein>
<dbReference type="PANTHER" id="PTHR15184:SF71">
    <property type="entry name" value="ATP SYNTHASE SUBUNIT BETA, MITOCHONDRIAL"/>
    <property type="match status" value="1"/>
</dbReference>
<dbReference type="CDD" id="cd01133">
    <property type="entry name" value="F1-ATPase_beta_CD"/>
    <property type="match status" value="1"/>
</dbReference>
<feature type="domain" description="AAA+ ATPase" evidence="16">
    <location>
        <begin position="145"/>
        <end position="330"/>
    </location>
</feature>
<comment type="catalytic activity">
    <reaction evidence="13">
        <text>4 Na(+)(in) + ATP + H2O = 4 Na(+)(out) + ADP + phosphate + H(+)</text>
        <dbReference type="Rhea" id="RHEA:58156"/>
        <dbReference type="ChEBI" id="CHEBI:15377"/>
        <dbReference type="ChEBI" id="CHEBI:15378"/>
        <dbReference type="ChEBI" id="CHEBI:29101"/>
        <dbReference type="ChEBI" id="CHEBI:30616"/>
        <dbReference type="ChEBI" id="CHEBI:43474"/>
        <dbReference type="ChEBI" id="CHEBI:456216"/>
        <dbReference type="EC" id="7.2.2.1"/>
    </reaction>
</comment>
<evidence type="ECO:0000256" key="4">
    <source>
        <dbReference type="ARBA" id="ARBA00022475"/>
    </source>
</evidence>
<evidence type="ECO:0000256" key="3">
    <source>
        <dbReference type="ARBA" id="ARBA00022448"/>
    </source>
</evidence>
<dbReference type="CDD" id="cd18110">
    <property type="entry name" value="ATP-synt_F1_beta_C"/>
    <property type="match status" value="1"/>
</dbReference>
<dbReference type="NCBIfam" id="TIGR01039">
    <property type="entry name" value="atpD"/>
    <property type="match status" value="1"/>
</dbReference>
<evidence type="ECO:0000259" key="16">
    <source>
        <dbReference type="SMART" id="SM00382"/>
    </source>
</evidence>
<accession>A0A2U1D7X1</accession>
<keyword evidence="18" id="KW-1185">Reference proteome</keyword>
<evidence type="ECO:0000256" key="10">
    <source>
        <dbReference type="ARBA" id="ARBA00023136"/>
    </source>
</evidence>
<keyword evidence="3 15" id="KW-0813">Transport</keyword>
<keyword evidence="10 15" id="KW-0472">Membrane</keyword>
<comment type="subcellular location">
    <subcellularLocation>
        <location evidence="1 15">Cell membrane</location>
        <topology evidence="1 15">Peripheral membrane protein</topology>
    </subcellularLocation>
</comment>
<dbReference type="GO" id="GO:0045259">
    <property type="term" value="C:proton-transporting ATP synthase complex"/>
    <property type="evidence" value="ECO:0007669"/>
    <property type="project" value="UniProtKB-KW"/>
</dbReference>
<dbReference type="InterPro" id="IPR000194">
    <property type="entry name" value="ATPase_F1/V1/A1_a/bsu_nucl-bd"/>
</dbReference>
<keyword evidence="8 15" id="KW-1278">Translocase</keyword>
<dbReference type="GO" id="GO:0005524">
    <property type="term" value="F:ATP binding"/>
    <property type="evidence" value="ECO:0007669"/>
    <property type="project" value="UniProtKB-UniRule"/>
</dbReference>
<dbReference type="InterPro" id="IPR027417">
    <property type="entry name" value="P-loop_NTPase"/>
</dbReference>
<dbReference type="PANTHER" id="PTHR15184">
    <property type="entry name" value="ATP SYNTHASE"/>
    <property type="match status" value="1"/>
</dbReference>
<evidence type="ECO:0000313" key="17">
    <source>
        <dbReference type="EMBL" id="PVY83770.1"/>
    </source>
</evidence>
<dbReference type="InterPro" id="IPR004100">
    <property type="entry name" value="ATPase_F1/V1/A1_a/bsu_N"/>
</dbReference>
<comment type="similarity">
    <text evidence="2 15">Belongs to the ATPase alpha/beta chains family.</text>
</comment>
<dbReference type="Pfam" id="PF22919">
    <property type="entry name" value="ATP-synt_VA_C"/>
    <property type="match status" value="1"/>
</dbReference>
<dbReference type="GO" id="GO:0046962">
    <property type="term" value="F:sodium-transporting ATPase activity, rotational mechanism"/>
    <property type="evidence" value="ECO:0007669"/>
    <property type="project" value="UniProtKB-EC"/>
</dbReference>
<dbReference type="CDD" id="cd18115">
    <property type="entry name" value="ATP-synt_F1_beta_N"/>
    <property type="match status" value="1"/>
</dbReference>
<dbReference type="SUPFAM" id="SSF50615">
    <property type="entry name" value="N-terminal domain of alpha and beta subunits of F1 ATP synthase"/>
    <property type="match status" value="1"/>
</dbReference>
<keyword evidence="6 15" id="KW-0375">Hydrogen ion transport</keyword>
<dbReference type="Gene3D" id="2.40.10.170">
    <property type="match status" value="1"/>
</dbReference>
<evidence type="ECO:0000256" key="11">
    <source>
        <dbReference type="ARBA" id="ARBA00023196"/>
    </source>
</evidence>
<dbReference type="HAMAP" id="MF_01347">
    <property type="entry name" value="ATP_synth_beta_bact"/>
    <property type="match status" value="1"/>
</dbReference>
<keyword evidence="11 15" id="KW-0139">CF(1)</keyword>